<dbReference type="SUPFAM" id="SSF47090">
    <property type="entry name" value="PGBD-like"/>
    <property type="match status" value="2"/>
</dbReference>
<dbReference type="GO" id="GO:0016787">
    <property type="term" value="F:hydrolase activity"/>
    <property type="evidence" value="ECO:0007669"/>
    <property type="project" value="UniProtKB-KW"/>
</dbReference>
<protein>
    <submittedName>
        <fullName evidence="3">Peptidoglycan hydrolase-like protein with peptidoglycan-binding domain</fullName>
    </submittedName>
</protein>
<keyword evidence="1" id="KW-0732">Signal</keyword>
<evidence type="ECO:0000259" key="2">
    <source>
        <dbReference type="Pfam" id="PF01471"/>
    </source>
</evidence>
<gene>
    <name evidence="3" type="ORF">GGE06_004185</name>
</gene>
<evidence type="ECO:0000256" key="1">
    <source>
        <dbReference type="SAM" id="SignalP"/>
    </source>
</evidence>
<dbReference type="EMBL" id="JACHJY010000006">
    <property type="protein sequence ID" value="MBB4983243.1"/>
    <property type="molecule type" value="Genomic_DNA"/>
</dbReference>
<dbReference type="InterPro" id="IPR036366">
    <property type="entry name" value="PGBDSf"/>
</dbReference>
<feature type="signal peptide" evidence="1">
    <location>
        <begin position="1"/>
        <end position="34"/>
    </location>
</feature>
<feature type="chain" id="PRO_5030658416" evidence="1">
    <location>
        <begin position="35"/>
        <end position="307"/>
    </location>
</feature>
<dbReference type="Pfam" id="PF01471">
    <property type="entry name" value="PG_binding_1"/>
    <property type="match status" value="2"/>
</dbReference>
<sequence length="307" mass="31258">MPLVRRLPGLAAALLAALVTTLVAGVLQAAPAFAADWPLVKNGSTGAQVTTVQHLLTARGYATSADGVFGDGTEAKVRSFQSASSLSSDGVVGGDTWSRLIITVRKGDNGSAVKAAQTQLNRYGAGLAVDGAFGDGTDAKVRSFQSSHSLDADGIVGPDTWRALVTGSSGGSGGSSGLLTHSQAAALFTSAGISWTSSGNCSDRNSTSCTSFDGLRQASADGAVTLKRASGCALTITGGTETGHASGTYSHWNGYKLDFSPTTCLSNYITGTFTYSGTRGDGAAMYTAPSGNIYARESSHWDVTFLN</sequence>
<keyword evidence="4" id="KW-1185">Reference proteome</keyword>
<accession>A0A7W7U1D9</accession>
<organism evidence="3 4">
    <name type="scientific">Streptomyces nymphaeiformis</name>
    <dbReference type="NCBI Taxonomy" id="2663842"/>
    <lineage>
        <taxon>Bacteria</taxon>
        <taxon>Bacillati</taxon>
        <taxon>Actinomycetota</taxon>
        <taxon>Actinomycetes</taxon>
        <taxon>Kitasatosporales</taxon>
        <taxon>Streptomycetaceae</taxon>
        <taxon>Streptomyces</taxon>
    </lineage>
</organism>
<proteinExistence type="predicted"/>
<dbReference type="InterPro" id="IPR002477">
    <property type="entry name" value="Peptidoglycan-bd-like"/>
</dbReference>
<evidence type="ECO:0000313" key="3">
    <source>
        <dbReference type="EMBL" id="MBB4983243.1"/>
    </source>
</evidence>
<dbReference type="Gene3D" id="1.10.101.10">
    <property type="entry name" value="PGBD-like superfamily/PGBD"/>
    <property type="match status" value="2"/>
</dbReference>
<keyword evidence="3" id="KW-0378">Hydrolase</keyword>
<reference evidence="3 4" key="1">
    <citation type="submission" date="2020-08" db="EMBL/GenBank/DDBJ databases">
        <title>Genomic Encyclopedia of Type Strains, Phase III (KMG-III): the genomes of soil and plant-associated and newly described type strains.</title>
        <authorList>
            <person name="Whitman W."/>
        </authorList>
    </citation>
    <scope>NUCLEOTIDE SEQUENCE [LARGE SCALE GENOMIC DNA]</scope>
    <source>
        <strain evidence="3 4">SFB5A</strain>
    </source>
</reference>
<feature type="domain" description="Peptidoglycan binding-like" evidence="2">
    <location>
        <begin position="109"/>
        <end position="164"/>
    </location>
</feature>
<evidence type="ECO:0000313" key="4">
    <source>
        <dbReference type="Proteomes" id="UP000582643"/>
    </source>
</evidence>
<dbReference type="InterPro" id="IPR036365">
    <property type="entry name" value="PGBD-like_sf"/>
</dbReference>
<comment type="caution">
    <text evidence="3">The sequence shown here is derived from an EMBL/GenBank/DDBJ whole genome shotgun (WGS) entry which is preliminary data.</text>
</comment>
<dbReference type="AlphaFoldDB" id="A0A7W7U1D9"/>
<feature type="domain" description="Peptidoglycan binding-like" evidence="2">
    <location>
        <begin position="45"/>
        <end position="100"/>
    </location>
</feature>
<name>A0A7W7U1D9_9ACTN</name>
<dbReference type="Proteomes" id="UP000582643">
    <property type="component" value="Unassembled WGS sequence"/>
</dbReference>